<protein>
    <submittedName>
        <fullName evidence="2">Uncharacterized protein</fullName>
    </submittedName>
</protein>
<proteinExistence type="predicted"/>
<keyword evidence="3" id="KW-1185">Reference proteome</keyword>
<sequence>LFSLSLLLDVFTALSATEEDFFFSFFSFFSFFFFFFFSSNPSSVFTAGTLAAAVTSASLSELKSSDCGMEDGAHDTGVTCTP</sequence>
<keyword evidence="1" id="KW-1133">Transmembrane helix</keyword>
<keyword evidence="1" id="KW-0812">Transmembrane</keyword>
<name>A0A094LKJ9_ANTCR</name>
<evidence type="ECO:0000313" key="3">
    <source>
        <dbReference type="Proteomes" id="UP000053620"/>
    </source>
</evidence>
<dbReference type="AlphaFoldDB" id="A0A094LKJ9"/>
<dbReference type="Proteomes" id="UP000053620">
    <property type="component" value="Unassembled WGS sequence"/>
</dbReference>
<accession>A0A094LKJ9</accession>
<keyword evidence="1" id="KW-0472">Membrane</keyword>
<evidence type="ECO:0000256" key="1">
    <source>
        <dbReference type="SAM" id="Phobius"/>
    </source>
</evidence>
<feature type="non-terminal residue" evidence="2">
    <location>
        <position position="1"/>
    </location>
</feature>
<feature type="non-terminal residue" evidence="2">
    <location>
        <position position="82"/>
    </location>
</feature>
<evidence type="ECO:0000313" key="2">
    <source>
        <dbReference type="EMBL" id="KFZ64384.1"/>
    </source>
</evidence>
<dbReference type="EMBL" id="KL359359">
    <property type="protein sequence ID" value="KFZ64384.1"/>
    <property type="molecule type" value="Genomic_DNA"/>
</dbReference>
<organism evidence="2 3">
    <name type="scientific">Antrostomus carolinensis</name>
    <name type="common">Chuck-will's-widow</name>
    <name type="synonym">Caprimulgus carolinensis</name>
    <dbReference type="NCBI Taxonomy" id="279965"/>
    <lineage>
        <taxon>Eukaryota</taxon>
        <taxon>Metazoa</taxon>
        <taxon>Chordata</taxon>
        <taxon>Craniata</taxon>
        <taxon>Vertebrata</taxon>
        <taxon>Euteleostomi</taxon>
        <taxon>Archelosauria</taxon>
        <taxon>Archosauria</taxon>
        <taxon>Dinosauria</taxon>
        <taxon>Saurischia</taxon>
        <taxon>Theropoda</taxon>
        <taxon>Coelurosauria</taxon>
        <taxon>Aves</taxon>
        <taxon>Neognathae</taxon>
        <taxon>Neoaves</taxon>
        <taxon>Strisores</taxon>
        <taxon>Caprimulgiformes</taxon>
        <taxon>Caprimulgidae</taxon>
        <taxon>Antrostomus</taxon>
    </lineage>
</organism>
<gene>
    <name evidence="2" type="ORF">N321_10419</name>
</gene>
<reference evidence="2 3" key="1">
    <citation type="submission" date="2014-04" db="EMBL/GenBank/DDBJ databases">
        <title>Genome evolution of avian class.</title>
        <authorList>
            <person name="Zhang G."/>
            <person name="Li C."/>
        </authorList>
    </citation>
    <scope>NUCLEOTIDE SEQUENCE [LARGE SCALE GENOMIC DNA]</scope>
    <source>
        <strain evidence="2">BGI_N321</strain>
    </source>
</reference>
<feature type="transmembrane region" description="Helical" evidence="1">
    <location>
        <begin position="20"/>
        <end position="37"/>
    </location>
</feature>